<dbReference type="Gene3D" id="1.10.840.10">
    <property type="entry name" value="Ras guanine-nucleotide exchange factors catalytic domain"/>
    <property type="match status" value="1"/>
</dbReference>
<dbReference type="AlphaFoldDB" id="A0A0W1A1C3"/>
<dbReference type="EMBL" id="LNZB01000060">
    <property type="protein sequence ID" value="KTD75169.1"/>
    <property type="molecule type" value="Genomic_DNA"/>
</dbReference>
<dbReference type="OrthoDB" id="5651258at2"/>
<dbReference type="PATRIC" id="fig|66969.6.peg.3499"/>
<accession>A0A0W1A1C3</accession>
<feature type="region of interest" description="Disordered" evidence="1">
    <location>
        <begin position="324"/>
        <end position="344"/>
    </location>
</feature>
<evidence type="ECO:0008006" key="4">
    <source>
        <dbReference type="Google" id="ProtNLM"/>
    </source>
</evidence>
<keyword evidence="3" id="KW-1185">Reference proteome</keyword>
<evidence type="ECO:0000313" key="2">
    <source>
        <dbReference type="EMBL" id="KTD75169.1"/>
    </source>
</evidence>
<dbReference type="InterPro" id="IPR036964">
    <property type="entry name" value="RASGEF_cat_dom_sf"/>
</dbReference>
<sequence length="378" mass="44507">MSGKHFRHWLDNKVNDHFWNKPLASRYIDKAISDKKIQRSISASKQNQIRLSCIESIIASDYARMIDVKLRELYKSFRLEDFKDPSGFEKRERSNLLQQDYFQTRGHIEYFIKKEIYQNDLSADAQLNAFRRWINIADLLLRRHCYEGFLLVIVNLELISNKKLIMGLPEGVKNNFAKLCALSLPDYNHSALRKFMSANQDERDFTPMLFNYHAITVLNESLSNLISLKRQTHKDIKRLSRNIIKLEKTMQDDPSSQYDYLLRERGDKASFLSAIKLQITDQFRQRKALLSSIKKEQGATYTQLPDYLVQTYRRLRKEHTKYQLKLHSQDNPPEPPSARDTTPSQLYKSKLLPSFWARSGKPPEKYWDEFFIPSILGG</sequence>
<protein>
    <recommendedName>
        <fullName evidence="4">Ras-GEF domain-containing protein</fullName>
    </recommendedName>
</protein>
<dbReference type="GO" id="GO:0005085">
    <property type="term" value="F:guanyl-nucleotide exchange factor activity"/>
    <property type="evidence" value="ECO:0007669"/>
    <property type="project" value="InterPro"/>
</dbReference>
<dbReference type="STRING" id="66969.Lwal_3210"/>
<reference evidence="2 3" key="1">
    <citation type="submission" date="2015-11" db="EMBL/GenBank/DDBJ databases">
        <title>Genomic analysis of 38 Legionella species identifies large and diverse effector repertoires.</title>
        <authorList>
            <person name="Burstein D."/>
            <person name="Amaro F."/>
            <person name="Zusman T."/>
            <person name="Lifshitz Z."/>
            <person name="Cohen O."/>
            <person name="Gilbert J.A."/>
            <person name="Pupko T."/>
            <person name="Shuman H.A."/>
            <person name="Segal G."/>
        </authorList>
    </citation>
    <scope>NUCLEOTIDE SEQUENCE [LARGE SCALE GENOMIC DNA]</scope>
    <source>
        <strain evidence="2 3">ATCC 51914</strain>
    </source>
</reference>
<dbReference type="Proteomes" id="UP000054729">
    <property type="component" value="Unassembled WGS sequence"/>
</dbReference>
<dbReference type="RefSeq" id="WP_058481790.1">
    <property type="nucleotide sequence ID" value="NZ_CAAAIQ010000005.1"/>
</dbReference>
<name>A0A0W1A1C3_9GAMM</name>
<evidence type="ECO:0000313" key="3">
    <source>
        <dbReference type="Proteomes" id="UP000054729"/>
    </source>
</evidence>
<organism evidence="2 3">
    <name type="scientific">Legionella waltersii</name>
    <dbReference type="NCBI Taxonomy" id="66969"/>
    <lineage>
        <taxon>Bacteria</taxon>
        <taxon>Pseudomonadati</taxon>
        <taxon>Pseudomonadota</taxon>
        <taxon>Gammaproteobacteria</taxon>
        <taxon>Legionellales</taxon>
        <taxon>Legionellaceae</taxon>
        <taxon>Legionella</taxon>
    </lineage>
</organism>
<dbReference type="GO" id="GO:0007264">
    <property type="term" value="P:small GTPase-mediated signal transduction"/>
    <property type="evidence" value="ECO:0007669"/>
    <property type="project" value="InterPro"/>
</dbReference>
<proteinExistence type="predicted"/>
<gene>
    <name evidence="2" type="ORF">Lwal_3210</name>
</gene>
<evidence type="ECO:0000256" key="1">
    <source>
        <dbReference type="SAM" id="MobiDB-lite"/>
    </source>
</evidence>
<comment type="caution">
    <text evidence="2">The sequence shown here is derived from an EMBL/GenBank/DDBJ whole genome shotgun (WGS) entry which is preliminary data.</text>
</comment>